<reference evidence="1 2" key="2">
    <citation type="journal article" date="2021" name="Genomics">
        <title>High-quality reference genome for Clonorchis sinensis.</title>
        <authorList>
            <person name="Young N.D."/>
            <person name="Stroehlein A.J."/>
            <person name="Kinkar L."/>
            <person name="Wang T."/>
            <person name="Sohn W.M."/>
            <person name="Chang B.C.H."/>
            <person name="Kaur P."/>
            <person name="Weisz D."/>
            <person name="Dudchenko O."/>
            <person name="Aiden E.L."/>
            <person name="Korhonen P.K."/>
            <person name="Gasser R.B."/>
        </authorList>
    </citation>
    <scope>NUCLEOTIDE SEQUENCE [LARGE SCALE GENOMIC DNA]</scope>
    <source>
        <strain evidence="1">Cs-k2</strain>
    </source>
</reference>
<organism evidence="1 2">
    <name type="scientific">Clonorchis sinensis</name>
    <name type="common">Chinese liver fluke</name>
    <dbReference type="NCBI Taxonomy" id="79923"/>
    <lineage>
        <taxon>Eukaryota</taxon>
        <taxon>Metazoa</taxon>
        <taxon>Spiralia</taxon>
        <taxon>Lophotrochozoa</taxon>
        <taxon>Platyhelminthes</taxon>
        <taxon>Trematoda</taxon>
        <taxon>Digenea</taxon>
        <taxon>Opisthorchiida</taxon>
        <taxon>Opisthorchiata</taxon>
        <taxon>Opisthorchiidae</taxon>
        <taxon>Clonorchis</taxon>
    </lineage>
</organism>
<dbReference type="OrthoDB" id="10551641at2759"/>
<dbReference type="InParanoid" id="A0A419QGC2"/>
<name>A0A419QGC2_CLOSI</name>
<gene>
    <name evidence="1" type="ORF">CSKR_111214</name>
</gene>
<keyword evidence="2" id="KW-1185">Reference proteome</keyword>
<evidence type="ECO:0000313" key="2">
    <source>
        <dbReference type="Proteomes" id="UP000286415"/>
    </source>
</evidence>
<proteinExistence type="predicted"/>
<dbReference type="Proteomes" id="UP000286415">
    <property type="component" value="Unassembled WGS sequence"/>
</dbReference>
<dbReference type="EMBL" id="NIRI02000042">
    <property type="protein sequence ID" value="KAG5450071.1"/>
    <property type="molecule type" value="Genomic_DNA"/>
</dbReference>
<comment type="caution">
    <text evidence="1">The sequence shown here is derived from an EMBL/GenBank/DDBJ whole genome shotgun (WGS) entry which is preliminary data.</text>
</comment>
<reference evidence="1 2" key="1">
    <citation type="journal article" date="2018" name="Biotechnol. Adv.">
        <title>Improved genomic resources and new bioinformatic workflow for the carcinogenic parasite Clonorchis sinensis: Biotechnological implications.</title>
        <authorList>
            <person name="Wang D."/>
            <person name="Korhonen P.K."/>
            <person name="Gasser R.B."/>
            <person name="Young N.D."/>
        </authorList>
    </citation>
    <scope>NUCLEOTIDE SEQUENCE [LARGE SCALE GENOMIC DNA]</scope>
    <source>
        <strain evidence="1">Cs-k2</strain>
    </source>
</reference>
<sequence>MRPVQLSGNIFQMDENRRVDTWNTIRRVAQELAEIGDEVNESYNIDSKVRGALDDALHVYGSNLSLEIQAEDSFSCGAEWPIQRITRSSAYHFGFDRRLTWNPAESLDYDVLQPKVLHQAPLCFSWYDIPVESLAVSVAEILRQPTTGFALLGVHQVGAVSEFQGRHLPAVFTKMMSFGAINGSANKPTTINLFFMGDSTKSLVCDIVQMNVLHKGHLMFQLWLERDFTDRKIRGSNPTSATRLPLSRLEKTGIFLALRVTWRLCTERNVRLTEPWGLRLTGEPQKGRNRSWAVE</sequence>
<protein>
    <submittedName>
        <fullName evidence="1">Uncharacterized protein</fullName>
    </submittedName>
</protein>
<evidence type="ECO:0000313" key="1">
    <source>
        <dbReference type="EMBL" id="KAG5450071.1"/>
    </source>
</evidence>
<accession>A0A419QGC2</accession>
<dbReference type="AlphaFoldDB" id="A0A419QGC2"/>